<keyword evidence="2" id="KW-0238">DNA-binding</keyword>
<organism evidence="5 6">
    <name type="scientific">Robertkochia marina</name>
    <dbReference type="NCBI Taxonomy" id="1227945"/>
    <lineage>
        <taxon>Bacteria</taxon>
        <taxon>Pseudomonadati</taxon>
        <taxon>Bacteroidota</taxon>
        <taxon>Flavobacteriia</taxon>
        <taxon>Flavobacteriales</taxon>
        <taxon>Flavobacteriaceae</taxon>
        <taxon>Robertkochia</taxon>
    </lineage>
</organism>
<dbReference type="SUPFAM" id="SSF56349">
    <property type="entry name" value="DNA breaking-rejoining enzymes"/>
    <property type="match status" value="1"/>
</dbReference>
<evidence type="ECO:0000256" key="1">
    <source>
        <dbReference type="ARBA" id="ARBA00008857"/>
    </source>
</evidence>
<dbReference type="PROSITE" id="PS51898">
    <property type="entry name" value="TYR_RECOMBINASE"/>
    <property type="match status" value="1"/>
</dbReference>
<dbReference type="InterPro" id="IPR013762">
    <property type="entry name" value="Integrase-like_cat_sf"/>
</dbReference>
<dbReference type="InterPro" id="IPR011010">
    <property type="entry name" value="DNA_brk_join_enz"/>
</dbReference>
<accession>A0A4S3M3F3</accession>
<dbReference type="PANTHER" id="PTHR30349">
    <property type="entry name" value="PHAGE INTEGRASE-RELATED"/>
    <property type="match status" value="1"/>
</dbReference>
<dbReference type="InterPro" id="IPR025269">
    <property type="entry name" value="SAM-like_dom"/>
</dbReference>
<dbReference type="GO" id="GO:0006310">
    <property type="term" value="P:DNA recombination"/>
    <property type="evidence" value="ECO:0007669"/>
    <property type="project" value="UniProtKB-KW"/>
</dbReference>
<reference evidence="5 6" key="1">
    <citation type="submission" date="2019-04" db="EMBL/GenBank/DDBJ databases">
        <title>Draft genome sequence of Robertkochia marina CC-AMO-30D.</title>
        <authorList>
            <person name="Hameed A."/>
            <person name="Lin S.-Y."/>
            <person name="Shahina M."/>
            <person name="Lai W.-A."/>
            <person name="Young C.-C."/>
        </authorList>
    </citation>
    <scope>NUCLEOTIDE SEQUENCE [LARGE SCALE GENOMIC DNA]</scope>
    <source>
        <strain evidence="5 6">CC-AMO-30D</strain>
    </source>
</reference>
<dbReference type="CDD" id="cd01185">
    <property type="entry name" value="INTN1_C_like"/>
    <property type="match status" value="1"/>
</dbReference>
<comment type="caution">
    <text evidence="5">The sequence shown here is derived from an EMBL/GenBank/DDBJ whole genome shotgun (WGS) entry which is preliminary data.</text>
</comment>
<proteinExistence type="inferred from homology"/>
<dbReference type="InterPro" id="IPR010998">
    <property type="entry name" value="Integrase_recombinase_N"/>
</dbReference>
<protein>
    <submittedName>
        <fullName evidence="5">Site-specific integrase</fullName>
    </submittedName>
</protein>
<dbReference type="AlphaFoldDB" id="A0A4S3M3F3"/>
<dbReference type="GO" id="GO:0003677">
    <property type="term" value="F:DNA binding"/>
    <property type="evidence" value="ECO:0007669"/>
    <property type="project" value="UniProtKB-KW"/>
</dbReference>
<dbReference type="InterPro" id="IPR035386">
    <property type="entry name" value="Arm-DNA-bind_5"/>
</dbReference>
<dbReference type="PANTHER" id="PTHR30349:SF64">
    <property type="entry name" value="PROPHAGE INTEGRASE INTD-RELATED"/>
    <property type="match status" value="1"/>
</dbReference>
<dbReference type="RefSeq" id="WP_136335116.1">
    <property type="nucleotide sequence ID" value="NZ_QXMP01000002.1"/>
</dbReference>
<keyword evidence="3" id="KW-0233">DNA recombination</keyword>
<name>A0A4S3M3F3_9FLAO</name>
<dbReference type="Gene3D" id="1.10.150.130">
    <property type="match status" value="1"/>
</dbReference>
<dbReference type="Gene3D" id="1.10.443.10">
    <property type="entry name" value="Intergrase catalytic core"/>
    <property type="match status" value="1"/>
</dbReference>
<dbReference type="Pfam" id="PF17293">
    <property type="entry name" value="Arm-DNA-bind_5"/>
    <property type="match status" value="1"/>
</dbReference>
<evidence type="ECO:0000259" key="4">
    <source>
        <dbReference type="PROSITE" id="PS51898"/>
    </source>
</evidence>
<dbReference type="Pfam" id="PF00589">
    <property type="entry name" value="Phage_integrase"/>
    <property type="match status" value="1"/>
</dbReference>
<dbReference type="OrthoDB" id="892893at2"/>
<evidence type="ECO:0000256" key="2">
    <source>
        <dbReference type="ARBA" id="ARBA00023125"/>
    </source>
</evidence>
<evidence type="ECO:0000313" key="5">
    <source>
        <dbReference type="EMBL" id="THD69626.1"/>
    </source>
</evidence>
<evidence type="ECO:0000256" key="3">
    <source>
        <dbReference type="ARBA" id="ARBA00023172"/>
    </source>
</evidence>
<gene>
    <name evidence="5" type="ORF">E7Z59_04675</name>
</gene>
<evidence type="ECO:0000313" key="6">
    <source>
        <dbReference type="Proteomes" id="UP000305939"/>
    </source>
</evidence>
<sequence>MQDLLSILFYIRKNRLKDPEKGMIYLRITYNGMRAEASTFLSANLKRWNAKANKVMGHSAEAKHVNHHLDIIRKHVFITYQELLDREEEITAKRIKNRYLGIEETHRYILDVLEVHNQKMEKLVGKEFSFRTLQRYKTTKSHLSDFIQANYDAEDINVKRIQTTFINAFIYYLKTEKHLAHNSAMKYLAYFKKIVRICYGNGWIDQDPFYNFKVRLQQKEREFLTRKELVSIIQKELRYKRLEQVRDLFIFSCYTGLSYSDVCKLTPDDIVLGIDGDQWLRVKRTKTGTISNIPLLEMAQEIIEKYNEQEYPNNALLPYSSNQKTNAFLKEIAVLCGITKDLTFHMARHTFATTVTLANGVPIESVSKMLGHRSIKTTQHYAKIIDRKLGEDVGLLKEKLKQLDQNNSAIK</sequence>
<comment type="similarity">
    <text evidence="1">Belongs to the 'phage' integrase family.</text>
</comment>
<dbReference type="InterPro" id="IPR050090">
    <property type="entry name" value="Tyrosine_recombinase_XerCD"/>
</dbReference>
<dbReference type="EMBL" id="SSMC01000001">
    <property type="protein sequence ID" value="THD69626.1"/>
    <property type="molecule type" value="Genomic_DNA"/>
</dbReference>
<dbReference type="Pfam" id="PF13102">
    <property type="entry name" value="Phage_int_SAM_5"/>
    <property type="match status" value="1"/>
</dbReference>
<dbReference type="Proteomes" id="UP000305939">
    <property type="component" value="Unassembled WGS sequence"/>
</dbReference>
<feature type="domain" description="Tyr recombinase" evidence="4">
    <location>
        <begin position="219"/>
        <end position="395"/>
    </location>
</feature>
<dbReference type="GO" id="GO:0015074">
    <property type="term" value="P:DNA integration"/>
    <property type="evidence" value="ECO:0007669"/>
    <property type="project" value="InterPro"/>
</dbReference>
<keyword evidence="6" id="KW-1185">Reference proteome</keyword>
<dbReference type="InterPro" id="IPR002104">
    <property type="entry name" value="Integrase_catalytic"/>
</dbReference>